<dbReference type="InterPro" id="IPR029062">
    <property type="entry name" value="Class_I_gatase-like"/>
</dbReference>
<dbReference type="OrthoDB" id="543156at2759"/>
<dbReference type="PANTHER" id="PTHR48094">
    <property type="entry name" value="PROTEIN/NUCLEIC ACID DEGLYCASE DJ-1-RELATED"/>
    <property type="match status" value="1"/>
</dbReference>
<dbReference type="InterPro" id="IPR002818">
    <property type="entry name" value="DJ-1/PfpI"/>
</dbReference>
<dbReference type="EMBL" id="GG663739">
    <property type="protein sequence ID" value="EEH56941.1"/>
    <property type="molecule type" value="Genomic_DNA"/>
</dbReference>
<gene>
    <name evidence="5" type="ORF">MICPUCDRAFT_49595</name>
</gene>
<organism evidence="6">
    <name type="scientific">Micromonas pusilla (strain CCMP1545)</name>
    <name type="common">Picoplanktonic green alga</name>
    <dbReference type="NCBI Taxonomy" id="564608"/>
    <lineage>
        <taxon>Eukaryota</taxon>
        <taxon>Viridiplantae</taxon>
        <taxon>Chlorophyta</taxon>
        <taxon>Mamiellophyceae</taxon>
        <taxon>Mamiellales</taxon>
        <taxon>Mamiellaceae</taxon>
        <taxon>Micromonas</taxon>
    </lineage>
</organism>
<dbReference type="Proteomes" id="UP000001876">
    <property type="component" value="Unassembled WGS sequence"/>
</dbReference>
<evidence type="ECO:0000259" key="4">
    <source>
        <dbReference type="Pfam" id="PF01965"/>
    </source>
</evidence>
<reference evidence="5 6" key="1">
    <citation type="journal article" date="2009" name="Science">
        <title>Green evolution and dynamic adaptations revealed by genomes of the marine picoeukaryotes Micromonas.</title>
        <authorList>
            <person name="Worden A.Z."/>
            <person name="Lee J.H."/>
            <person name="Mock T."/>
            <person name="Rouze P."/>
            <person name="Simmons M.P."/>
            <person name="Aerts A.L."/>
            <person name="Allen A.E."/>
            <person name="Cuvelier M.L."/>
            <person name="Derelle E."/>
            <person name="Everett M.V."/>
            <person name="Foulon E."/>
            <person name="Grimwood J."/>
            <person name="Gundlach H."/>
            <person name="Henrissat B."/>
            <person name="Napoli C."/>
            <person name="McDonald S.M."/>
            <person name="Parker M.S."/>
            <person name="Rombauts S."/>
            <person name="Salamov A."/>
            <person name="Von Dassow P."/>
            <person name="Badger J.H."/>
            <person name="Coutinho P.M."/>
            <person name="Demir E."/>
            <person name="Dubchak I."/>
            <person name="Gentemann C."/>
            <person name="Eikrem W."/>
            <person name="Gready J.E."/>
            <person name="John U."/>
            <person name="Lanier W."/>
            <person name="Lindquist E.A."/>
            <person name="Lucas S."/>
            <person name="Mayer K.F."/>
            <person name="Moreau H."/>
            <person name="Not F."/>
            <person name="Otillar R."/>
            <person name="Panaud O."/>
            <person name="Pangilinan J."/>
            <person name="Paulsen I."/>
            <person name="Piegu B."/>
            <person name="Poliakov A."/>
            <person name="Robbens S."/>
            <person name="Schmutz J."/>
            <person name="Toulza E."/>
            <person name="Wyss T."/>
            <person name="Zelensky A."/>
            <person name="Zhou K."/>
            <person name="Armbrust E.V."/>
            <person name="Bhattacharya D."/>
            <person name="Goodenough U.W."/>
            <person name="Van de Peer Y."/>
            <person name="Grigoriev I.V."/>
        </authorList>
    </citation>
    <scope>NUCLEOTIDE SEQUENCE [LARGE SCALE GENOMIC DNA]</scope>
    <source>
        <strain evidence="5 6">CCMP1545</strain>
    </source>
</reference>
<dbReference type="PANTHER" id="PTHR48094:SF11">
    <property type="entry name" value="GLUTATHIONE-INDEPENDENT GLYOXALASE HSP31-RELATED"/>
    <property type="match status" value="1"/>
</dbReference>
<evidence type="ECO:0000256" key="1">
    <source>
        <dbReference type="ARBA" id="ARBA00023016"/>
    </source>
</evidence>
<dbReference type="Gene3D" id="3.40.50.880">
    <property type="match status" value="1"/>
</dbReference>
<keyword evidence="1" id="KW-0346">Stress response</keyword>
<proteinExistence type="inferred from homology"/>
<sequence>MSKKVAIVCTSASEFQGHPTGAWLEEIATPYYAFKAAGLDVTIVSIAGGKVPIDAASTQGDFNTPDCVKFTSDADAVKALESSVALAAYDFDACAGVYLAGGHGTCVDFYNAPDAPLQRCLNKVYADGKPLAADCHGPIALLNCVKPDGSALVADKAVTGFSDAEEAAVGFTEKCETHSALLEKTMRALGGKYAAAADWNPNVCVDGNLITGQNPASSAKCAEAFVEALAA</sequence>
<keyword evidence="6" id="KW-1185">Reference proteome</keyword>
<dbReference type="KEGG" id="mpp:MICPUCDRAFT_49595"/>
<dbReference type="eggNOG" id="ENOG502RZ3Y">
    <property type="taxonomic scope" value="Eukaryota"/>
</dbReference>
<dbReference type="SUPFAM" id="SSF52317">
    <property type="entry name" value="Class I glutamine amidotransferase-like"/>
    <property type="match status" value="1"/>
</dbReference>
<dbReference type="GO" id="GO:0019243">
    <property type="term" value="P:methylglyoxal catabolic process to D-lactate via S-lactoyl-glutathione"/>
    <property type="evidence" value="ECO:0007669"/>
    <property type="project" value="TreeGrafter"/>
</dbReference>
<accession>C1MTG7</accession>
<dbReference type="Pfam" id="PF01965">
    <property type="entry name" value="DJ-1_PfpI"/>
    <property type="match status" value="1"/>
</dbReference>
<dbReference type="OMA" id="GEKTGFW"/>
<dbReference type="GO" id="GO:0019172">
    <property type="term" value="F:glyoxalase III activity"/>
    <property type="evidence" value="ECO:0007669"/>
    <property type="project" value="TreeGrafter"/>
</dbReference>
<feature type="domain" description="DJ-1/PfpI" evidence="4">
    <location>
        <begin position="26"/>
        <end position="227"/>
    </location>
</feature>
<evidence type="ECO:0000256" key="3">
    <source>
        <dbReference type="ARBA" id="ARBA00038493"/>
    </source>
</evidence>
<protein>
    <submittedName>
        <fullName evidence="5">Predicted protein</fullName>
    </submittedName>
</protein>
<evidence type="ECO:0000256" key="2">
    <source>
        <dbReference type="ARBA" id="ARBA00023239"/>
    </source>
</evidence>
<dbReference type="RefSeq" id="XP_003058486.1">
    <property type="nucleotide sequence ID" value="XM_003058440.1"/>
</dbReference>
<name>C1MTG7_MICPC</name>
<dbReference type="CDD" id="cd03141">
    <property type="entry name" value="GATase1_Hsp31_like"/>
    <property type="match status" value="1"/>
</dbReference>
<comment type="similarity">
    <text evidence="3">Belongs to the peptidase C56 family. HSP31-like subfamily.</text>
</comment>
<dbReference type="AlphaFoldDB" id="C1MTG7"/>
<evidence type="ECO:0000313" key="6">
    <source>
        <dbReference type="Proteomes" id="UP000001876"/>
    </source>
</evidence>
<dbReference type="InterPro" id="IPR050325">
    <property type="entry name" value="Prot/Nucl_acid_deglycase"/>
</dbReference>
<dbReference type="GO" id="GO:0005737">
    <property type="term" value="C:cytoplasm"/>
    <property type="evidence" value="ECO:0007669"/>
    <property type="project" value="TreeGrafter"/>
</dbReference>
<dbReference type="STRING" id="564608.C1MTG7"/>
<keyword evidence="2" id="KW-0456">Lyase</keyword>
<dbReference type="GeneID" id="9684300"/>
<evidence type="ECO:0000313" key="5">
    <source>
        <dbReference type="EMBL" id="EEH56941.1"/>
    </source>
</evidence>